<accession>A0A7X4H7Q3</accession>
<sequence length="83" mass="8957">MDYETIGKLIFGQQRLKVELDFFRASGAHVGADAWEALLADVAAGDLAVDELQRRPAEADPAQVQAALDRCLRASATLKGLQC</sequence>
<evidence type="ECO:0000313" key="1">
    <source>
        <dbReference type="EMBL" id="MYN06228.1"/>
    </source>
</evidence>
<protein>
    <submittedName>
        <fullName evidence="1">Uncharacterized protein</fullName>
    </submittedName>
</protein>
<gene>
    <name evidence="1" type="ORF">GTP77_02635</name>
</gene>
<dbReference type="RefSeq" id="WP_161070614.1">
    <property type="nucleotide sequence ID" value="NZ_CP086370.1"/>
</dbReference>
<proteinExistence type="predicted"/>
<keyword evidence="2" id="KW-1185">Reference proteome</keyword>
<evidence type="ECO:0000313" key="2">
    <source>
        <dbReference type="Proteomes" id="UP000450676"/>
    </source>
</evidence>
<organism evidence="1 2">
    <name type="scientific">Pseudoduganella aquatica</name>
    <dbReference type="NCBI Taxonomy" id="2660641"/>
    <lineage>
        <taxon>Bacteria</taxon>
        <taxon>Pseudomonadati</taxon>
        <taxon>Pseudomonadota</taxon>
        <taxon>Betaproteobacteria</taxon>
        <taxon>Burkholderiales</taxon>
        <taxon>Oxalobacteraceae</taxon>
        <taxon>Telluria group</taxon>
        <taxon>Pseudoduganella</taxon>
    </lineage>
</organism>
<comment type="caution">
    <text evidence="1">The sequence shown here is derived from an EMBL/GenBank/DDBJ whole genome shotgun (WGS) entry which is preliminary data.</text>
</comment>
<dbReference type="EMBL" id="WWCU01000002">
    <property type="protein sequence ID" value="MYN06228.1"/>
    <property type="molecule type" value="Genomic_DNA"/>
</dbReference>
<reference evidence="1 2" key="1">
    <citation type="submission" date="2019-12" db="EMBL/GenBank/DDBJ databases">
        <title>Novel species isolated from a subtropical stream in China.</title>
        <authorList>
            <person name="Lu H."/>
        </authorList>
    </citation>
    <scope>NUCLEOTIDE SEQUENCE [LARGE SCALE GENOMIC DNA]</scope>
    <source>
        <strain evidence="1 2">FT127W</strain>
    </source>
</reference>
<dbReference type="AlphaFoldDB" id="A0A7X4H7Q3"/>
<dbReference type="Proteomes" id="UP000450676">
    <property type="component" value="Unassembled WGS sequence"/>
</dbReference>
<name>A0A7X4H7Q3_9BURK</name>